<sequence>MDIALESLLCDTQDESCDRIDSFYFRTVYWTDWGSRPRIEKAMLDGSERKAIVDTSLFWPNGLTIDYPLQRLYWADAKHHVIETSALDGSGRRRVIER</sequence>
<dbReference type="SMART" id="SM00135">
    <property type="entry name" value="LY"/>
    <property type="match status" value="2"/>
</dbReference>
<accession>A0A8X6FFR4</accession>
<dbReference type="EMBL" id="BMAO01031973">
    <property type="protein sequence ID" value="GFQ78953.1"/>
    <property type="molecule type" value="Genomic_DNA"/>
</dbReference>
<organism evidence="3 4">
    <name type="scientific">Trichonephila clavata</name>
    <name type="common">Joro spider</name>
    <name type="synonym">Nephila clavata</name>
    <dbReference type="NCBI Taxonomy" id="2740835"/>
    <lineage>
        <taxon>Eukaryota</taxon>
        <taxon>Metazoa</taxon>
        <taxon>Ecdysozoa</taxon>
        <taxon>Arthropoda</taxon>
        <taxon>Chelicerata</taxon>
        <taxon>Arachnida</taxon>
        <taxon>Araneae</taxon>
        <taxon>Araneomorphae</taxon>
        <taxon>Entelegynae</taxon>
        <taxon>Araneoidea</taxon>
        <taxon>Nephilidae</taxon>
        <taxon>Trichonephila</taxon>
    </lineage>
</organism>
<feature type="repeat" description="LDL-receptor class B" evidence="2">
    <location>
        <begin position="70"/>
        <end position="98"/>
    </location>
</feature>
<dbReference type="InterPro" id="IPR000033">
    <property type="entry name" value="LDLR_classB_rpt"/>
</dbReference>
<proteinExistence type="predicted"/>
<evidence type="ECO:0000313" key="4">
    <source>
        <dbReference type="Proteomes" id="UP000887116"/>
    </source>
</evidence>
<dbReference type="InterPro" id="IPR011042">
    <property type="entry name" value="6-blade_b-propeller_TolB-like"/>
</dbReference>
<protein>
    <submittedName>
        <fullName evidence="3">Low-density lipoprotein receptor-related protein 2</fullName>
    </submittedName>
</protein>
<dbReference type="PROSITE" id="PS51120">
    <property type="entry name" value="LDLRB"/>
    <property type="match status" value="2"/>
</dbReference>
<feature type="non-terminal residue" evidence="3">
    <location>
        <position position="1"/>
    </location>
</feature>
<evidence type="ECO:0000256" key="1">
    <source>
        <dbReference type="ARBA" id="ARBA00022536"/>
    </source>
</evidence>
<dbReference type="OrthoDB" id="6435903at2759"/>
<reference evidence="3" key="1">
    <citation type="submission" date="2020-07" db="EMBL/GenBank/DDBJ databases">
        <title>Multicomponent nature underlies the extraordinary mechanical properties of spider dragline silk.</title>
        <authorList>
            <person name="Kono N."/>
            <person name="Nakamura H."/>
            <person name="Mori M."/>
            <person name="Yoshida Y."/>
            <person name="Ohtoshi R."/>
            <person name="Malay A.D."/>
            <person name="Moran D.A.P."/>
            <person name="Tomita M."/>
            <person name="Numata K."/>
            <person name="Arakawa K."/>
        </authorList>
    </citation>
    <scope>NUCLEOTIDE SEQUENCE</scope>
</reference>
<evidence type="ECO:0000256" key="2">
    <source>
        <dbReference type="PROSITE-ProRule" id="PRU00461"/>
    </source>
</evidence>
<dbReference type="Pfam" id="PF00058">
    <property type="entry name" value="Ldl_recept_b"/>
    <property type="match status" value="1"/>
</dbReference>
<gene>
    <name evidence="3" type="primary">Lrp2</name>
    <name evidence="3" type="ORF">TNCT_242371</name>
</gene>
<name>A0A8X6FFR4_TRICU</name>
<keyword evidence="4" id="KW-1185">Reference proteome</keyword>
<dbReference type="PANTHER" id="PTHR46513">
    <property type="entry name" value="VITELLOGENIN RECEPTOR-LIKE PROTEIN-RELATED-RELATED"/>
    <property type="match status" value="1"/>
</dbReference>
<dbReference type="SUPFAM" id="SSF63825">
    <property type="entry name" value="YWTD domain"/>
    <property type="match status" value="1"/>
</dbReference>
<dbReference type="Gene3D" id="2.120.10.30">
    <property type="entry name" value="TolB, C-terminal domain"/>
    <property type="match status" value="1"/>
</dbReference>
<dbReference type="InterPro" id="IPR050778">
    <property type="entry name" value="Cueball_EGF_LRP_Nidogen"/>
</dbReference>
<evidence type="ECO:0000313" key="3">
    <source>
        <dbReference type="EMBL" id="GFQ78953.1"/>
    </source>
</evidence>
<dbReference type="Proteomes" id="UP000887116">
    <property type="component" value="Unassembled WGS sequence"/>
</dbReference>
<keyword evidence="3" id="KW-0449">Lipoprotein</keyword>
<keyword evidence="1" id="KW-0245">EGF-like domain</keyword>
<comment type="caution">
    <text evidence="3">The sequence shown here is derived from an EMBL/GenBank/DDBJ whole genome shotgun (WGS) entry which is preliminary data.</text>
</comment>
<feature type="repeat" description="LDL-receptor class B" evidence="2">
    <location>
        <begin position="26"/>
        <end position="69"/>
    </location>
</feature>
<dbReference type="AlphaFoldDB" id="A0A8X6FFR4"/>
<keyword evidence="3" id="KW-0675">Receptor</keyword>